<evidence type="ECO:0000313" key="1">
    <source>
        <dbReference type="EMBL" id="KAJ7077290.1"/>
    </source>
</evidence>
<evidence type="ECO:0000313" key="2">
    <source>
        <dbReference type="Proteomes" id="UP001222325"/>
    </source>
</evidence>
<keyword evidence="2" id="KW-1185">Reference proteome</keyword>
<name>A0AAD6XIP5_9AGAR</name>
<protein>
    <submittedName>
        <fullName evidence="1">Uncharacterized protein</fullName>
    </submittedName>
</protein>
<gene>
    <name evidence="1" type="ORF">B0H15DRAFT_862115</name>
</gene>
<accession>A0AAD6XIP5</accession>
<proteinExistence type="predicted"/>
<dbReference type="AlphaFoldDB" id="A0AAD6XIP5"/>
<dbReference type="Proteomes" id="UP001222325">
    <property type="component" value="Unassembled WGS sequence"/>
</dbReference>
<comment type="caution">
    <text evidence="1">The sequence shown here is derived from an EMBL/GenBank/DDBJ whole genome shotgun (WGS) entry which is preliminary data.</text>
</comment>
<sequence>MRLLLIRGIAHVGTAQTPNSSPTLCAQHPLTSPRGSSSVFCARATSTMPSARRPCPRIFYSIFGDPATAARRRTSRRRPEDLFLIFG</sequence>
<feature type="non-terminal residue" evidence="1">
    <location>
        <position position="87"/>
    </location>
</feature>
<dbReference type="EMBL" id="JARJCN010000074">
    <property type="protein sequence ID" value="KAJ7077290.1"/>
    <property type="molecule type" value="Genomic_DNA"/>
</dbReference>
<reference evidence="1" key="1">
    <citation type="submission" date="2023-03" db="EMBL/GenBank/DDBJ databases">
        <title>Massive genome expansion in bonnet fungi (Mycena s.s.) driven by repeated elements and novel gene families across ecological guilds.</title>
        <authorList>
            <consortium name="Lawrence Berkeley National Laboratory"/>
            <person name="Harder C.B."/>
            <person name="Miyauchi S."/>
            <person name="Viragh M."/>
            <person name="Kuo A."/>
            <person name="Thoen E."/>
            <person name="Andreopoulos B."/>
            <person name="Lu D."/>
            <person name="Skrede I."/>
            <person name="Drula E."/>
            <person name="Henrissat B."/>
            <person name="Morin E."/>
            <person name="Kohler A."/>
            <person name="Barry K."/>
            <person name="LaButti K."/>
            <person name="Morin E."/>
            <person name="Salamov A."/>
            <person name="Lipzen A."/>
            <person name="Mereny Z."/>
            <person name="Hegedus B."/>
            <person name="Baldrian P."/>
            <person name="Stursova M."/>
            <person name="Weitz H."/>
            <person name="Taylor A."/>
            <person name="Grigoriev I.V."/>
            <person name="Nagy L.G."/>
            <person name="Martin F."/>
            <person name="Kauserud H."/>
        </authorList>
    </citation>
    <scope>NUCLEOTIDE SEQUENCE</scope>
    <source>
        <strain evidence="1">CBHHK173m</strain>
    </source>
</reference>
<organism evidence="1 2">
    <name type="scientific">Mycena belliarum</name>
    <dbReference type="NCBI Taxonomy" id="1033014"/>
    <lineage>
        <taxon>Eukaryota</taxon>
        <taxon>Fungi</taxon>
        <taxon>Dikarya</taxon>
        <taxon>Basidiomycota</taxon>
        <taxon>Agaricomycotina</taxon>
        <taxon>Agaricomycetes</taxon>
        <taxon>Agaricomycetidae</taxon>
        <taxon>Agaricales</taxon>
        <taxon>Marasmiineae</taxon>
        <taxon>Mycenaceae</taxon>
        <taxon>Mycena</taxon>
    </lineage>
</organism>